<keyword evidence="4" id="KW-1185">Reference proteome</keyword>
<evidence type="ECO:0000313" key="3">
    <source>
        <dbReference type="EMBL" id="MFA9950523.1"/>
    </source>
</evidence>
<feature type="signal peptide" evidence="2">
    <location>
        <begin position="1"/>
        <end position="26"/>
    </location>
</feature>
<evidence type="ECO:0000256" key="1">
    <source>
        <dbReference type="SAM" id="MobiDB-lite"/>
    </source>
</evidence>
<evidence type="ECO:0000313" key="4">
    <source>
        <dbReference type="Proteomes" id="UP001574673"/>
    </source>
</evidence>
<dbReference type="RefSeq" id="WP_418891574.1">
    <property type="nucleotide sequence ID" value="NZ_JBEUWX010000002.1"/>
</dbReference>
<dbReference type="EMBL" id="JBEUWX010000002">
    <property type="protein sequence ID" value="MFA9950523.1"/>
    <property type="molecule type" value="Genomic_DNA"/>
</dbReference>
<feature type="compositionally biased region" description="Pro residues" evidence="1">
    <location>
        <begin position="33"/>
        <end position="45"/>
    </location>
</feature>
<dbReference type="Pfam" id="PF11191">
    <property type="entry name" value="DUF2782"/>
    <property type="match status" value="1"/>
</dbReference>
<keyword evidence="2" id="KW-0732">Signal</keyword>
<proteinExistence type="predicted"/>
<dbReference type="InterPro" id="IPR021357">
    <property type="entry name" value="DUF2782"/>
</dbReference>
<feature type="region of interest" description="Disordered" evidence="1">
    <location>
        <begin position="28"/>
        <end position="52"/>
    </location>
</feature>
<comment type="caution">
    <text evidence="3">The sequence shown here is derived from an EMBL/GenBank/DDBJ whole genome shotgun (WGS) entry which is preliminary data.</text>
</comment>
<feature type="chain" id="PRO_5045454663" evidence="2">
    <location>
        <begin position="27"/>
        <end position="119"/>
    </location>
</feature>
<organism evidence="3 4">
    <name type="scientific">Dentiradicibacter hellwigii</name>
    <dbReference type="NCBI Taxonomy" id="3149053"/>
    <lineage>
        <taxon>Bacteria</taxon>
        <taxon>Pseudomonadati</taxon>
        <taxon>Pseudomonadota</taxon>
        <taxon>Betaproteobacteria</taxon>
        <taxon>Rhodocyclales</taxon>
        <taxon>Rhodocyclaceae</taxon>
        <taxon>Dentiradicibacter</taxon>
    </lineage>
</organism>
<name>A0ABV4UH01_9RHOO</name>
<dbReference type="Gene3D" id="2.20.130.30">
    <property type="entry name" value="Protein of unknown function DUF2782"/>
    <property type="match status" value="1"/>
</dbReference>
<accession>A0ABV4UH01</accession>
<gene>
    <name evidence="3" type="ORF">ABCS64_09380</name>
</gene>
<dbReference type="Proteomes" id="UP001574673">
    <property type="component" value="Unassembled WGS sequence"/>
</dbReference>
<sequence>MRHTAHRFTFLLTLPFIALIAATAPAAAQSQAAPPPAADAPPPPLEIIDDDFEPDVTIRKRDGDTIEEHRIKGRLYKIVVTPAHGVPYVLVDPKGDGTFVQIDQGAPQIAVPMWVLGTF</sequence>
<evidence type="ECO:0000256" key="2">
    <source>
        <dbReference type="SAM" id="SignalP"/>
    </source>
</evidence>
<reference evidence="4" key="1">
    <citation type="submission" date="2024-06" db="EMBL/GenBank/DDBJ databases">
        <title>Radixoralia hellwigii gen. nov., sp nov., isolated from a root canal in the human oral cavity.</title>
        <authorList>
            <person name="Bartsch S."/>
            <person name="Wittmer A."/>
            <person name="Schulz A.-K."/>
            <person name="Neumann-Schaal M."/>
            <person name="Wolf J."/>
            <person name="Gronow S."/>
            <person name="Tennert C."/>
            <person name="Haecker G."/>
            <person name="Cieplik F."/>
            <person name="Al-Ahmad A."/>
        </authorList>
    </citation>
    <scope>NUCLEOTIDE SEQUENCE [LARGE SCALE GENOMIC DNA]</scope>
    <source>
        <strain evidence="4">Wk13</strain>
    </source>
</reference>
<protein>
    <submittedName>
        <fullName evidence="3">DUF2782 domain-containing protein</fullName>
    </submittedName>
</protein>